<dbReference type="KEGG" id="crq:GCK72_003696"/>
<comment type="caution">
    <text evidence="5">The sequence shown here is derived from an EMBL/GenBank/DDBJ whole genome shotgun (WGS) entry which is preliminary data.</text>
</comment>
<dbReference type="GO" id="GO:0009982">
    <property type="term" value="F:pseudouridine synthase activity"/>
    <property type="evidence" value="ECO:0007669"/>
    <property type="project" value="InterPro"/>
</dbReference>
<keyword evidence="2" id="KW-0819">tRNA processing</keyword>
<dbReference type="GO" id="GO:0005634">
    <property type="term" value="C:nucleus"/>
    <property type="evidence" value="ECO:0007669"/>
    <property type="project" value="TreeGrafter"/>
</dbReference>
<keyword evidence="3" id="KW-0413">Isomerase</keyword>
<evidence type="ECO:0000313" key="5">
    <source>
        <dbReference type="EMBL" id="KAF1763751.1"/>
    </source>
</evidence>
<dbReference type="FunFam" id="3.30.70.580:FF:000022">
    <property type="entry name" value="tRNA pseudouridine synthase"/>
    <property type="match status" value="1"/>
</dbReference>
<dbReference type="Proteomes" id="UP000483820">
    <property type="component" value="Chromosome II"/>
</dbReference>
<name>A0A6A5HA69_CAERE</name>
<dbReference type="GO" id="GO:0031119">
    <property type="term" value="P:tRNA pseudouridine synthesis"/>
    <property type="evidence" value="ECO:0007669"/>
    <property type="project" value="TreeGrafter"/>
</dbReference>
<dbReference type="GO" id="GO:0003723">
    <property type="term" value="F:RNA binding"/>
    <property type="evidence" value="ECO:0007669"/>
    <property type="project" value="InterPro"/>
</dbReference>
<dbReference type="EMBL" id="WUAV01000002">
    <property type="protein sequence ID" value="KAF1763751.1"/>
    <property type="molecule type" value="Genomic_DNA"/>
</dbReference>
<accession>A0A6A5HA69</accession>
<dbReference type="PANTHER" id="PTHR11142:SF5">
    <property type="entry name" value="TRNA PSEUDOURIDINE(38_39) SYNTHASE"/>
    <property type="match status" value="1"/>
</dbReference>
<dbReference type="CTD" id="78773679"/>
<evidence type="ECO:0000256" key="3">
    <source>
        <dbReference type="ARBA" id="ARBA00023235"/>
    </source>
</evidence>
<comment type="similarity">
    <text evidence="1">Belongs to the tRNA pseudouridine synthase TruA family.</text>
</comment>
<dbReference type="InterPro" id="IPR020103">
    <property type="entry name" value="PsdUridine_synth_cat_dom_sf"/>
</dbReference>
<dbReference type="InterPro" id="IPR020095">
    <property type="entry name" value="PsdUridine_synth_TruA_C"/>
</dbReference>
<organism evidence="5 6">
    <name type="scientific">Caenorhabditis remanei</name>
    <name type="common">Caenorhabditis vulgaris</name>
    <dbReference type="NCBI Taxonomy" id="31234"/>
    <lineage>
        <taxon>Eukaryota</taxon>
        <taxon>Metazoa</taxon>
        <taxon>Ecdysozoa</taxon>
        <taxon>Nematoda</taxon>
        <taxon>Chromadorea</taxon>
        <taxon>Rhabditida</taxon>
        <taxon>Rhabditina</taxon>
        <taxon>Rhabditomorpha</taxon>
        <taxon>Rhabditoidea</taxon>
        <taxon>Rhabditidae</taxon>
        <taxon>Peloderinae</taxon>
        <taxon>Caenorhabditis</taxon>
    </lineage>
</organism>
<proteinExistence type="inferred from homology"/>
<dbReference type="HAMAP" id="MF_00171">
    <property type="entry name" value="TruA"/>
    <property type="match status" value="1"/>
</dbReference>
<dbReference type="GO" id="GO:0005737">
    <property type="term" value="C:cytoplasm"/>
    <property type="evidence" value="ECO:0007669"/>
    <property type="project" value="TreeGrafter"/>
</dbReference>
<dbReference type="InterPro" id="IPR041707">
    <property type="entry name" value="Pus3-like"/>
</dbReference>
<dbReference type="SUPFAM" id="SSF55120">
    <property type="entry name" value="Pseudouridine synthase"/>
    <property type="match status" value="1"/>
</dbReference>
<dbReference type="InterPro" id="IPR020097">
    <property type="entry name" value="PsdUridine_synth_TruA_a/b_dom"/>
</dbReference>
<evidence type="ECO:0000256" key="2">
    <source>
        <dbReference type="ARBA" id="ARBA00022694"/>
    </source>
</evidence>
<dbReference type="FunFam" id="3.30.70.660:FF:000043">
    <property type="entry name" value="tRNA pseudouridine synthase"/>
    <property type="match status" value="1"/>
</dbReference>
<evidence type="ECO:0000313" key="6">
    <source>
        <dbReference type="Proteomes" id="UP000483820"/>
    </source>
</evidence>
<dbReference type="InterPro" id="IPR020094">
    <property type="entry name" value="TruA/RsuA/RluB/E/F_N"/>
</dbReference>
<reference evidence="5 6" key="1">
    <citation type="submission" date="2019-12" db="EMBL/GenBank/DDBJ databases">
        <title>Chromosome-level assembly of the Caenorhabditis remanei genome.</title>
        <authorList>
            <person name="Teterina A.A."/>
            <person name="Willis J.H."/>
            <person name="Phillips P.C."/>
        </authorList>
    </citation>
    <scope>NUCLEOTIDE SEQUENCE [LARGE SCALE GENOMIC DNA]</scope>
    <source>
        <strain evidence="5 6">PX506</strain>
        <tissue evidence="5">Whole organism</tissue>
    </source>
</reference>
<evidence type="ECO:0000259" key="4">
    <source>
        <dbReference type="Pfam" id="PF01416"/>
    </source>
</evidence>
<sequence length="404" mass="46870">MGTKRANSDAKNHEKSKKAKILDFSAHPKRKIAIQFFYLGWEHDGLVQQPNTKNTVEHHLMEALLKTKIVEDWLKCDFSRCGRTDKGVSAFRQTAAFVARSTCSTDPNVFWDDSTPEDVRNSYKSKEEELPYIKMLNGVLPKSIRVFAWAPVGQNFNARFDCNRRTYKYSFPKAGLNLEKMREAAQLLIGEHDFSNFCQIDMNEKRLEQSYTRKVYDVTVEQVSTHSENDIYSMVELTVSGSGFLWHMIRYIVTVLQEIARGNEEPSLVSDLLNLSKYPSRPHYTLSSDTPLCLFDCGYKTEDVEWKIHEPTMKTTVSGLQKTWATYQTRSRMMENMIGELTQMTSSSWDSEEDVTRGLHEFVQDRPIPTSYCKFEKRQMCESLEVKKQKMLVKKEEKEKMNGN</sequence>
<feature type="domain" description="Pseudouridine synthase I TruA alpha/beta" evidence="4">
    <location>
        <begin position="184"/>
        <end position="299"/>
    </location>
</feature>
<evidence type="ECO:0000256" key="1">
    <source>
        <dbReference type="ARBA" id="ARBA00009375"/>
    </source>
</evidence>
<dbReference type="GeneID" id="78773679"/>
<gene>
    <name evidence="5" type="ORF">GCK72_003696</name>
</gene>
<dbReference type="CDD" id="cd02569">
    <property type="entry name" value="PseudoU_synth_ScPus3"/>
    <property type="match status" value="1"/>
</dbReference>
<dbReference type="PANTHER" id="PTHR11142">
    <property type="entry name" value="PSEUDOURIDYLATE SYNTHASE"/>
    <property type="match status" value="1"/>
</dbReference>
<dbReference type="RefSeq" id="XP_053588390.1">
    <property type="nucleotide sequence ID" value="XM_053724196.1"/>
</dbReference>
<dbReference type="GO" id="GO:1990481">
    <property type="term" value="P:mRNA pseudouridine synthesis"/>
    <property type="evidence" value="ECO:0007669"/>
    <property type="project" value="TreeGrafter"/>
</dbReference>
<dbReference type="Gene3D" id="3.30.70.580">
    <property type="entry name" value="Pseudouridine synthase I, catalytic domain, N-terminal subdomain"/>
    <property type="match status" value="1"/>
</dbReference>
<dbReference type="NCBIfam" id="TIGR00071">
    <property type="entry name" value="hisT_truA"/>
    <property type="match status" value="1"/>
</dbReference>
<dbReference type="AlphaFoldDB" id="A0A6A5HA69"/>
<dbReference type="Gene3D" id="3.30.70.660">
    <property type="entry name" value="Pseudouridine synthase I, catalytic domain, C-terminal subdomain"/>
    <property type="match status" value="1"/>
</dbReference>
<dbReference type="Pfam" id="PF01416">
    <property type="entry name" value="PseudoU_synth_1"/>
    <property type="match status" value="1"/>
</dbReference>
<dbReference type="InterPro" id="IPR001406">
    <property type="entry name" value="PsdUridine_synth_TruA"/>
</dbReference>
<protein>
    <recommendedName>
        <fullName evidence="4">Pseudouridine synthase I TruA alpha/beta domain-containing protein</fullName>
    </recommendedName>
</protein>